<evidence type="ECO:0000256" key="1">
    <source>
        <dbReference type="ARBA" id="ARBA00022723"/>
    </source>
</evidence>
<accession>A7RWB0</accession>
<dbReference type="PANTHER" id="PTHR20922:SF13">
    <property type="entry name" value="DNL-TYPE ZINC FINGER PROTEIN"/>
    <property type="match status" value="1"/>
</dbReference>
<dbReference type="EMBL" id="DS469546">
    <property type="protein sequence ID" value="EDO44282.1"/>
    <property type="molecule type" value="Genomic_DNA"/>
</dbReference>
<organism evidence="6 7">
    <name type="scientific">Nematostella vectensis</name>
    <name type="common">Starlet sea anemone</name>
    <dbReference type="NCBI Taxonomy" id="45351"/>
    <lineage>
        <taxon>Eukaryota</taxon>
        <taxon>Metazoa</taxon>
        <taxon>Cnidaria</taxon>
        <taxon>Anthozoa</taxon>
        <taxon>Hexacorallia</taxon>
        <taxon>Actiniaria</taxon>
        <taxon>Edwardsiidae</taxon>
        <taxon>Nematostella</taxon>
    </lineage>
</organism>
<dbReference type="InterPro" id="IPR007853">
    <property type="entry name" value="Znf_DNL-typ"/>
</dbReference>
<gene>
    <name evidence="6" type="ORF">NEMVEDRAFT_v1g95829</name>
</gene>
<dbReference type="PROSITE" id="PS51501">
    <property type="entry name" value="ZF_DNL"/>
    <property type="match status" value="1"/>
</dbReference>
<dbReference type="AlphaFoldDB" id="A7RWB0"/>
<dbReference type="HOGENOM" id="CLU_093902_6_1_1"/>
<feature type="non-terminal residue" evidence="6">
    <location>
        <position position="85"/>
    </location>
</feature>
<evidence type="ECO:0000259" key="5">
    <source>
        <dbReference type="PROSITE" id="PS51501"/>
    </source>
</evidence>
<dbReference type="InterPro" id="IPR024158">
    <property type="entry name" value="Mt_import_TIM15"/>
</dbReference>
<dbReference type="Proteomes" id="UP000001593">
    <property type="component" value="Unassembled WGS sequence"/>
</dbReference>
<dbReference type="GO" id="GO:0008270">
    <property type="term" value="F:zinc ion binding"/>
    <property type="evidence" value="ECO:0007669"/>
    <property type="project" value="UniProtKB-KW"/>
</dbReference>
<protein>
    <recommendedName>
        <fullName evidence="5">DNL-type domain-containing protein</fullName>
    </recommendedName>
</protein>
<dbReference type="eggNOG" id="KOG3277">
    <property type="taxonomic scope" value="Eukaryota"/>
</dbReference>
<name>A7RWB0_NEMVE</name>
<dbReference type="PANTHER" id="PTHR20922">
    <property type="entry name" value="DNL-TYPE ZINC FINGER PROTEIN"/>
    <property type="match status" value="1"/>
</dbReference>
<evidence type="ECO:0000313" key="6">
    <source>
        <dbReference type="EMBL" id="EDO44282.1"/>
    </source>
</evidence>
<evidence type="ECO:0000256" key="2">
    <source>
        <dbReference type="ARBA" id="ARBA00022771"/>
    </source>
</evidence>
<evidence type="ECO:0000256" key="4">
    <source>
        <dbReference type="PROSITE-ProRule" id="PRU00834"/>
    </source>
</evidence>
<proteinExistence type="predicted"/>
<keyword evidence="2 4" id="KW-0863">Zinc-finger</keyword>
<keyword evidence="3" id="KW-0862">Zinc</keyword>
<keyword evidence="7" id="KW-1185">Reference proteome</keyword>
<dbReference type="PhylomeDB" id="A7RWB0"/>
<sequence>FQLVFTCKVCDTRSTKTISKLAYNKGVVIVKCPGCDNNHLIADNMGWFYNEKRNIEDILAENREQVVQRADGNTLELIEEKLEKE</sequence>
<dbReference type="STRING" id="45351.A7RWB0"/>
<dbReference type="KEGG" id="nve:5516253"/>
<dbReference type="Pfam" id="PF05180">
    <property type="entry name" value="zf-DNL"/>
    <property type="match status" value="1"/>
</dbReference>
<keyword evidence="1" id="KW-0479">Metal-binding</keyword>
<evidence type="ECO:0000313" key="7">
    <source>
        <dbReference type="Proteomes" id="UP000001593"/>
    </source>
</evidence>
<evidence type="ECO:0000256" key="3">
    <source>
        <dbReference type="ARBA" id="ARBA00022833"/>
    </source>
</evidence>
<feature type="domain" description="DNL-type" evidence="5">
    <location>
        <begin position="1"/>
        <end position="85"/>
    </location>
</feature>
<dbReference type="OMA" id="CDTRSTH"/>
<dbReference type="InParanoid" id="A7RWB0"/>
<reference evidence="6 7" key="1">
    <citation type="journal article" date="2007" name="Science">
        <title>Sea anemone genome reveals ancestral eumetazoan gene repertoire and genomic organization.</title>
        <authorList>
            <person name="Putnam N.H."/>
            <person name="Srivastava M."/>
            <person name="Hellsten U."/>
            <person name="Dirks B."/>
            <person name="Chapman J."/>
            <person name="Salamov A."/>
            <person name="Terry A."/>
            <person name="Shapiro H."/>
            <person name="Lindquist E."/>
            <person name="Kapitonov V.V."/>
            <person name="Jurka J."/>
            <person name="Genikhovich G."/>
            <person name="Grigoriev I.V."/>
            <person name="Lucas S.M."/>
            <person name="Steele R.E."/>
            <person name="Finnerty J.R."/>
            <person name="Technau U."/>
            <person name="Martindale M.Q."/>
            <person name="Rokhsar D.S."/>
        </authorList>
    </citation>
    <scope>NUCLEOTIDE SEQUENCE [LARGE SCALE GENOMIC DNA]</scope>
    <source>
        <strain evidence="7">CH2 X CH6</strain>
    </source>
</reference>
<dbReference type="OrthoDB" id="512667at2759"/>